<reference evidence="1 2" key="1">
    <citation type="journal article" date="2024" name="G3 (Bethesda)">
        <title>Genome assembly of Hibiscus sabdariffa L. provides insights into metabolisms of medicinal natural products.</title>
        <authorList>
            <person name="Kim T."/>
        </authorList>
    </citation>
    <scope>NUCLEOTIDE SEQUENCE [LARGE SCALE GENOMIC DNA]</scope>
    <source>
        <strain evidence="1">TK-2024</strain>
        <tissue evidence="1">Old leaves</tissue>
    </source>
</reference>
<organism evidence="1 2">
    <name type="scientific">Hibiscus sabdariffa</name>
    <name type="common">roselle</name>
    <dbReference type="NCBI Taxonomy" id="183260"/>
    <lineage>
        <taxon>Eukaryota</taxon>
        <taxon>Viridiplantae</taxon>
        <taxon>Streptophyta</taxon>
        <taxon>Embryophyta</taxon>
        <taxon>Tracheophyta</taxon>
        <taxon>Spermatophyta</taxon>
        <taxon>Magnoliopsida</taxon>
        <taxon>eudicotyledons</taxon>
        <taxon>Gunneridae</taxon>
        <taxon>Pentapetalae</taxon>
        <taxon>rosids</taxon>
        <taxon>malvids</taxon>
        <taxon>Malvales</taxon>
        <taxon>Malvaceae</taxon>
        <taxon>Malvoideae</taxon>
        <taxon>Hibiscus</taxon>
    </lineage>
</organism>
<name>A0ABR2F961_9ROSI</name>
<accession>A0ABR2F961</accession>
<dbReference type="Proteomes" id="UP001472677">
    <property type="component" value="Unassembled WGS sequence"/>
</dbReference>
<protein>
    <submittedName>
        <fullName evidence="1">Uncharacterized protein</fullName>
    </submittedName>
</protein>
<comment type="caution">
    <text evidence="1">The sequence shown here is derived from an EMBL/GenBank/DDBJ whole genome shotgun (WGS) entry which is preliminary data.</text>
</comment>
<evidence type="ECO:0000313" key="2">
    <source>
        <dbReference type="Proteomes" id="UP001472677"/>
    </source>
</evidence>
<proteinExistence type="predicted"/>
<evidence type="ECO:0000313" key="1">
    <source>
        <dbReference type="EMBL" id="KAK8574860.1"/>
    </source>
</evidence>
<dbReference type="EMBL" id="JBBPBM010000007">
    <property type="protein sequence ID" value="KAK8574860.1"/>
    <property type="molecule type" value="Genomic_DNA"/>
</dbReference>
<gene>
    <name evidence="1" type="ORF">V6N12_062537</name>
</gene>
<keyword evidence="2" id="KW-1185">Reference proteome</keyword>
<sequence length="225" mass="25488">MQRLHYQWVHGSRLLVSFMQRGGGAKLFLERSYEYGTDCSIDTLAPVELVPVCVGHVFTDPIRKSVVEIVDFDKKEVLLRDKQIVSEGMLPMYGISVHSSADQTFENITLLWGNFWWIDGETLGTISFERAQALIEMDRLYNKDELVNLEVEGDISEDVADEQEVEVQGKKMGFSTVNVHDENQVRIEDGDVWTSHNDGRVLQQADRVAVNAYHVVSNSRVAGPQ</sequence>